<name>A0ABW4ZF33_9BACT</name>
<accession>A0ABW4ZF33</accession>
<organism evidence="1 2">
    <name type="scientific">Rubritalea tangerina</name>
    <dbReference type="NCBI Taxonomy" id="430798"/>
    <lineage>
        <taxon>Bacteria</taxon>
        <taxon>Pseudomonadati</taxon>
        <taxon>Verrucomicrobiota</taxon>
        <taxon>Verrucomicrobiia</taxon>
        <taxon>Verrucomicrobiales</taxon>
        <taxon>Rubritaleaceae</taxon>
        <taxon>Rubritalea</taxon>
    </lineage>
</organism>
<gene>
    <name evidence="1" type="ORF">ACFSW8_17070</name>
</gene>
<evidence type="ECO:0000313" key="2">
    <source>
        <dbReference type="Proteomes" id="UP001597389"/>
    </source>
</evidence>
<reference evidence="2" key="1">
    <citation type="journal article" date="2019" name="Int. J. Syst. Evol. Microbiol.">
        <title>The Global Catalogue of Microorganisms (GCM) 10K type strain sequencing project: providing services to taxonomists for standard genome sequencing and annotation.</title>
        <authorList>
            <consortium name="The Broad Institute Genomics Platform"/>
            <consortium name="The Broad Institute Genome Sequencing Center for Infectious Disease"/>
            <person name="Wu L."/>
            <person name="Ma J."/>
        </authorList>
    </citation>
    <scope>NUCLEOTIDE SEQUENCE [LARGE SCALE GENOMIC DNA]</scope>
    <source>
        <strain evidence="2">CCUG 57942</strain>
    </source>
</reference>
<protein>
    <submittedName>
        <fullName evidence="1">Uncharacterized protein</fullName>
    </submittedName>
</protein>
<keyword evidence="2" id="KW-1185">Reference proteome</keyword>
<sequence>MVVLKSHKAFGSFLGRGTHVWLEIVREGGEKVTFSGAKVRRMLAVVENLKRDYDKESTRGAVVIPAPEGMGDAEWDALVIEAGRSVKASVDRRYRYSGLLHCLPDRGNCCTVVNLIIERAGGRIPRFRPQGVAPGLSVC</sequence>
<dbReference type="EMBL" id="JBHUJB010000083">
    <property type="protein sequence ID" value="MFD2160620.1"/>
    <property type="molecule type" value="Genomic_DNA"/>
</dbReference>
<evidence type="ECO:0000313" key="1">
    <source>
        <dbReference type="EMBL" id="MFD2160620.1"/>
    </source>
</evidence>
<dbReference type="Proteomes" id="UP001597389">
    <property type="component" value="Unassembled WGS sequence"/>
</dbReference>
<proteinExistence type="predicted"/>
<dbReference type="RefSeq" id="WP_377087797.1">
    <property type="nucleotide sequence ID" value="NZ_JBHSJL010000014.1"/>
</dbReference>
<comment type="caution">
    <text evidence="1">The sequence shown here is derived from an EMBL/GenBank/DDBJ whole genome shotgun (WGS) entry which is preliminary data.</text>
</comment>